<dbReference type="GO" id="GO:0043130">
    <property type="term" value="F:ubiquitin binding"/>
    <property type="evidence" value="ECO:0007669"/>
    <property type="project" value="TreeGrafter"/>
</dbReference>
<protein>
    <submittedName>
        <fullName evidence="7">UBX domain-containing protein 11</fullName>
    </submittedName>
</protein>
<keyword evidence="1" id="KW-0175">Coiled coil</keyword>
<evidence type="ECO:0000313" key="6">
    <source>
        <dbReference type="EMBL" id="CAL1157905.1"/>
    </source>
</evidence>
<accession>A0A9P1D7U8</accession>
<dbReference type="InterPro" id="IPR012989">
    <property type="entry name" value="SEP_domain"/>
</dbReference>
<evidence type="ECO:0000259" key="3">
    <source>
        <dbReference type="PROSITE" id="PS50033"/>
    </source>
</evidence>
<dbReference type="PANTHER" id="PTHR23333:SF4">
    <property type="entry name" value="UBX DOMAIN-CONTAINING PROTEIN 11"/>
    <property type="match status" value="1"/>
</dbReference>
<dbReference type="AlphaFoldDB" id="A0A9P1D7U8"/>
<dbReference type="Pfam" id="PF00789">
    <property type="entry name" value="UBX"/>
    <property type="match status" value="1"/>
</dbReference>
<dbReference type="EMBL" id="CAMXCT020003446">
    <property type="protein sequence ID" value="CAL1157905.1"/>
    <property type="molecule type" value="Genomic_DNA"/>
</dbReference>
<dbReference type="InterPro" id="IPR036241">
    <property type="entry name" value="NSFL1C_SEP_dom_sf"/>
</dbReference>
<dbReference type="PROSITE" id="PS51399">
    <property type="entry name" value="SEP"/>
    <property type="match status" value="1"/>
</dbReference>
<evidence type="ECO:0000313" key="5">
    <source>
        <dbReference type="EMBL" id="CAI4004530.1"/>
    </source>
</evidence>
<dbReference type="GO" id="GO:0043161">
    <property type="term" value="P:proteasome-mediated ubiquitin-dependent protein catabolic process"/>
    <property type="evidence" value="ECO:0007669"/>
    <property type="project" value="TreeGrafter"/>
</dbReference>
<reference evidence="5" key="1">
    <citation type="submission" date="2022-10" db="EMBL/GenBank/DDBJ databases">
        <authorList>
            <person name="Chen Y."/>
            <person name="Dougan E. K."/>
            <person name="Chan C."/>
            <person name="Rhodes N."/>
            <person name="Thang M."/>
        </authorList>
    </citation>
    <scope>NUCLEOTIDE SEQUENCE</scope>
</reference>
<gene>
    <name evidence="5" type="ORF">C1SCF055_LOCUS30312</name>
</gene>
<dbReference type="OrthoDB" id="25887at2759"/>
<name>A0A9P1D7U8_9DINO</name>
<feature type="domain" description="SEP" evidence="4">
    <location>
        <begin position="219"/>
        <end position="283"/>
    </location>
</feature>
<comment type="caution">
    <text evidence="5">The sequence shown here is derived from an EMBL/GenBank/DDBJ whole genome shotgun (WGS) entry which is preliminary data.</text>
</comment>
<feature type="region of interest" description="Disordered" evidence="2">
    <location>
        <begin position="1"/>
        <end position="23"/>
    </location>
</feature>
<feature type="domain" description="UBX" evidence="3">
    <location>
        <begin position="375"/>
        <end position="456"/>
    </location>
</feature>
<feature type="region of interest" description="Disordered" evidence="2">
    <location>
        <begin position="50"/>
        <end position="93"/>
    </location>
</feature>
<feature type="coiled-coil region" evidence="1">
    <location>
        <begin position="94"/>
        <end position="128"/>
    </location>
</feature>
<evidence type="ECO:0000313" key="7">
    <source>
        <dbReference type="EMBL" id="CAL4791842.1"/>
    </source>
</evidence>
<dbReference type="PROSITE" id="PS50033">
    <property type="entry name" value="UBX"/>
    <property type="match status" value="1"/>
</dbReference>
<evidence type="ECO:0000256" key="2">
    <source>
        <dbReference type="SAM" id="MobiDB-lite"/>
    </source>
</evidence>
<dbReference type="EMBL" id="CAMXCT010003446">
    <property type="protein sequence ID" value="CAI4004530.1"/>
    <property type="molecule type" value="Genomic_DNA"/>
</dbReference>
<dbReference type="PANTHER" id="PTHR23333">
    <property type="entry name" value="UBX DOMAIN CONTAINING PROTEIN"/>
    <property type="match status" value="1"/>
</dbReference>
<evidence type="ECO:0000259" key="4">
    <source>
        <dbReference type="PROSITE" id="PS51399"/>
    </source>
</evidence>
<dbReference type="Gene3D" id="3.10.20.90">
    <property type="entry name" value="Phosphatidylinositol 3-kinase Catalytic Subunit, Chain A, domain 1"/>
    <property type="match status" value="1"/>
</dbReference>
<organism evidence="5">
    <name type="scientific">Cladocopium goreaui</name>
    <dbReference type="NCBI Taxonomy" id="2562237"/>
    <lineage>
        <taxon>Eukaryota</taxon>
        <taxon>Sar</taxon>
        <taxon>Alveolata</taxon>
        <taxon>Dinophyceae</taxon>
        <taxon>Suessiales</taxon>
        <taxon>Symbiodiniaceae</taxon>
        <taxon>Cladocopium</taxon>
    </lineage>
</organism>
<dbReference type="InterPro" id="IPR029071">
    <property type="entry name" value="Ubiquitin-like_domsf"/>
</dbReference>
<proteinExistence type="predicted"/>
<dbReference type="SUPFAM" id="SSF54236">
    <property type="entry name" value="Ubiquitin-like"/>
    <property type="match status" value="1"/>
</dbReference>
<evidence type="ECO:0000313" key="8">
    <source>
        <dbReference type="Proteomes" id="UP001152797"/>
    </source>
</evidence>
<sequence length="466" mass="50815">MALAQPFRRLRGSGEEPDLDALGPEIQGSILSALLQDQRPDAPQGQAVLRAKNAGARDVRDGLRGGGSRPPLPSAGASVLSREARPRSGDDSLLSSMTSRLAQVEQENRQLKARIKTQHAEMDELREQLARRHAASPGSEETALQVECDHLRSQVVEMTQFMADYGLNWPPRSPAQTGLAVDFQVIESRIETLNDSLGREAKVVHENAGAKLCARLRSVETLPLTFFSDGLKLGPHGFMAFQTAAAQDVLRDLLDGFIPRLLKEDYPDGVALKAVNRTKLSFRNWLKESNQDSELADGGERLRTEVGQAIHAPKDLQSASERFVAKLPERVMRKGQVCQVRSAIAQRLGVSDGRSASASPPGNQEVSLLALGRPADAPVARLQVKLEGGQKVLLKTEFHTTLGDLWEALADWRSKNRVGRARTGCVLRTAFPPKSYTDRSQTLQDAGLTPSATLFVGYEDSQPSEA</sequence>
<dbReference type="InterPro" id="IPR001012">
    <property type="entry name" value="UBX_dom"/>
</dbReference>
<reference evidence="6" key="2">
    <citation type="submission" date="2024-04" db="EMBL/GenBank/DDBJ databases">
        <authorList>
            <person name="Chen Y."/>
            <person name="Shah S."/>
            <person name="Dougan E. K."/>
            <person name="Thang M."/>
            <person name="Chan C."/>
        </authorList>
    </citation>
    <scope>NUCLEOTIDE SEQUENCE [LARGE SCALE GENOMIC DNA]</scope>
</reference>
<dbReference type="SUPFAM" id="SSF102848">
    <property type="entry name" value="NSFL1 (p97 ATPase) cofactor p47, SEP domain"/>
    <property type="match status" value="1"/>
</dbReference>
<evidence type="ECO:0000256" key="1">
    <source>
        <dbReference type="SAM" id="Coils"/>
    </source>
</evidence>
<keyword evidence="8" id="KW-1185">Reference proteome</keyword>
<dbReference type="Proteomes" id="UP001152797">
    <property type="component" value="Unassembled WGS sequence"/>
</dbReference>
<dbReference type="EMBL" id="CAMXCT030003446">
    <property type="protein sequence ID" value="CAL4791842.1"/>
    <property type="molecule type" value="Genomic_DNA"/>
</dbReference>